<dbReference type="Proteomes" id="UP000723463">
    <property type="component" value="Unassembled WGS sequence"/>
</dbReference>
<dbReference type="SMART" id="SM00563">
    <property type="entry name" value="PlsC"/>
    <property type="match status" value="1"/>
</dbReference>
<keyword evidence="2 7" id="KW-0812">Transmembrane</keyword>
<dbReference type="PANTHER" id="PTHR10231">
    <property type="entry name" value="NUCLEOTIDE-SUGAR TRANSMEMBRANE TRANSPORTER"/>
    <property type="match status" value="1"/>
</dbReference>
<dbReference type="InterPro" id="IPR037185">
    <property type="entry name" value="EmrE-like"/>
</dbReference>
<sequence>MHIGGGGGGGGGVGGGTGMGSNSSSGHSYETTTPLHFKSLSTKTGRSHYADNEKQLGSLPTIHHQGRGGRQESPTFLGVSLKHLSLVVLLLQNSVLVLMMRYSRVSVGPDQPMYLASTAVFLAEIIKLCTCTGILAYRTRSIPRTIHILRNDVLGQPRELLRLLIPSGLYALQNNLLYIALSNLEAATFQVTYQLKILSTAIFSVVMLNRRLTKQKWLSLCLLMLGVTLVQLQNVGTPKSPVVLDTSKSDEGDSDFLDASGMGDELDSSPPEDDSLVSQNPIIGLFAVLTSCISSGFAGCYFEKILKGTESDMWVRNLQLGVSGSLFSFLAMFYDRQKIYDGGMFQGYSFITWYVITNQALGGLLVAVVVKYADNILKGFATSLSIIISGMISVYFFDFEPSIQFQMGTLVVILATFLYGRPDAAIPRFIRPQKKTPADLKDQTANTDGHADASANGHGASAINGKDNNNNDNDESQESIASLKSANTNVPPPMYKAIRFFFQICLHSFYGTVEVEGTENIAPDNYPAILVANHSNSLTDAIAILSTVPPKSRSMIRLTAKDTFWHKPGVFNYVIKNAGTIPIKRRKDYDNQKVDNANTMSALIDSLGTGSCVCMFPEGISRYHPQLAPFKAGVAMIASDTLAQFKEQPDFSLTLMTTSINYLHREKFRSDVLVTFHPPIVLTPQQDPMLFSTVKEERTEAITKLTELLESTVRSNLLDADDWQTVRVGHVARKLYAGDLGTRISLGQYVRLTQKFVSAFGQHKQESSKGKQDEERRKQENSGSDGENSDSSEMQRPVKLNADTARKMDELATDLAEYQDQLDFYHLKDYRIKQGKPPVKVLLGKLFQRFLLACLLSTICIPGLILWAPVFIAVKYQERQIRRKGPLEDNLDEIAQYKLMISAFFLPIIWGFWVLMTFPIALITGPGIVVLMWLTIRWLEDLIHNAKSMLSLLRLVFMTEDTMYSLRDYRQELAGRVHEFAVQFLKLPEDPEELVKENKTKKADSGWMGMLSGSYFSIKRRRRKDWNEVMRLHDVSHYD</sequence>
<feature type="transmembrane region" description="Helical" evidence="7">
    <location>
        <begin position="894"/>
        <end position="913"/>
    </location>
</feature>
<evidence type="ECO:0000256" key="2">
    <source>
        <dbReference type="ARBA" id="ARBA00022692"/>
    </source>
</evidence>
<feature type="region of interest" description="Disordered" evidence="6">
    <location>
        <begin position="437"/>
        <end position="478"/>
    </location>
</feature>
<feature type="transmembrane region" description="Helical" evidence="7">
    <location>
        <begin position="217"/>
        <end position="236"/>
    </location>
</feature>
<evidence type="ECO:0000256" key="7">
    <source>
        <dbReference type="SAM" id="Phobius"/>
    </source>
</evidence>
<evidence type="ECO:0000256" key="1">
    <source>
        <dbReference type="ARBA" id="ARBA00004141"/>
    </source>
</evidence>
<evidence type="ECO:0000256" key="3">
    <source>
        <dbReference type="ARBA" id="ARBA00022989"/>
    </source>
</evidence>
<comment type="subcellular location">
    <subcellularLocation>
        <location evidence="1">Membrane</location>
        <topology evidence="1">Multi-pass membrane protein</topology>
    </subcellularLocation>
</comment>
<feature type="transmembrane region" description="Helical" evidence="7">
    <location>
        <begin position="282"/>
        <end position="302"/>
    </location>
</feature>
<keyword evidence="3 7" id="KW-1133">Transmembrane helix</keyword>
<dbReference type="Pfam" id="PF01553">
    <property type="entry name" value="Acyltransferase"/>
    <property type="match status" value="1"/>
</dbReference>
<dbReference type="InterPro" id="IPR007271">
    <property type="entry name" value="Nuc_sug_transpt"/>
</dbReference>
<dbReference type="GO" id="GO:0015165">
    <property type="term" value="F:pyrimidine nucleotide-sugar transmembrane transporter activity"/>
    <property type="evidence" value="ECO:0007669"/>
    <property type="project" value="InterPro"/>
</dbReference>
<dbReference type="Gene3D" id="1.10.3730.20">
    <property type="match status" value="1"/>
</dbReference>
<proteinExistence type="predicted"/>
<feature type="compositionally biased region" description="Low complexity" evidence="6">
    <location>
        <begin position="781"/>
        <end position="792"/>
    </location>
</feature>
<dbReference type="EMBL" id="JAAAXW010000105">
    <property type="protein sequence ID" value="KAF9543764.1"/>
    <property type="molecule type" value="Genomic_DNA"/>
</dbReference>
<dbReference type="SUPFAM" id="SSF103481">
    <property type="entry name" value="Multidrug resistance efflux transporter EmrE"/>
    <property type="match status" value="1"/>
</dbReference>
<evidence type="ECO:0000259" key="8">
    <source>
        <dbReference type="SMART" id="SM00563"/>
    </source>
</evidence>
<organism evidence="9 10">
    <name type="scientific">Mortierella hygrophila</name>
    <dbReference type="NCBI Taxonomy" id="979708"/>
    <lineage>
        <taxon>Eukaryota</taxon>
        <taxon>Fungi</taxon>
        <taxon>Fungi incertae sedis</taxon>
        <taxon>Mucoromycota</taxon>
        <taxon>Mortierellomycotina</taxon>
        <taxon>Mortierellomycetes</taxon>
        <taxon>Mortierellales</taxon>
        <taxon>Mortierellaceae</taxon>
        <taxon>Mortierella</taxon>
    </lineage>
</organism>
<evidence type="ECO:0000313" key="9">
    <source>
        <dbReference type="EMBL" id="KAF9543764.1"/>
    </source>
</evidence>
<reference evidence="9" key="1">
    <citation type="journal article" date="2020" name="Fungal Divers.">
        <title>Resolving the Mortierellaceae phylogeny through synthesis of multi-gene phylogenetics and phylogenomics.</title>
        <authorList>
            <person name="Vandepol N."/>
            <person name="Liber J."/>
            <person name="Desiro A."/>
            <person name="Na H."/>
            <person name="Kennedy M."/>
            <person name="Barry K."/>
            <person name="Grigoriev I.V."/>
            <person name="Miller A.N."/>
            <person name="O'Donnell K."/>
            <person name="Stajich J.E."/>
            <person name="Bonito G."/>
        </authorList>
    </citation>
    <scope>NUCLEOTIDE SEQUENCE</scope>
    <source>
        <strain evidence="9">NRRL 2591</strain>
    </source>
</reference>
<gene>
    <name evidence="9" type="ORF">EC957_000459</name>
</gene>
<keyword evidence="10" id="KW-1185">Reference proteome</keyword>
<feature type="transmembrane region" description="Helical" evidence="7">
    <location>
        <begin position="114"/>
        <end position="139"/>
    </location>
</feature>
<evidence type="ECO:0000256" key="4">
    <source>
        <dbReference type="ARBA" id="ARBA00023136"/>
    </source>
</evidence>
<evidence type="ECO:0000256" key="5">
    <source>
        <dbReference type="SAM" id="Coils"/>
    </source>
</evidence>
<name>A0A9P6F6Z7_9FUNG</name>
<comment type="caution">
    <text evidence="9">The sequence shown here is derived from an EMBL/GenBank/DDBJ whole genome shotgun (WGS) entry which is preliminary data.</text>
</comment>
<keyword evidence="4 7" id="KW-0472">Membrane</keyword>
<accession>A0A9P6F6Z7</accession>
<evidence type="ECO:0000256" key="6">
    <source>
        <dbReference type="SAM" id="MobiDB-lite"/>
    </source>
</evidence>
<feature type="transmembrane region" description="Helical" evidence="7">
    <location>
        <begin position="84"/>
        <end position="102"/>
    </location>
</feature>
<dbReference type="GO" id="GO:0016746">
    <property type="term" value="F:acyltransferase activity"/>
    <property type="evidence" value="ECO:0007669"/>
    <property type="project" value="InterPro"/>
</dbReference>
<dbReference type="AlphaFoldDB" id="A0A9P6F6Z7"/>
<feature type="coiled-coil region" evidence="5">
    <location>
        <begin position="801"/>
        <end position="828"/>
    </location>
</feature>
<dbReference type="GO" id="GO:0000139">
    <property type="term" value="C:Golgi membrane"/>
    <property type="evidence" value="ECO:0007669"/>
    <property type="project" value="InterPro"/>
</dbReference>
<protein>
    <recommendedName>
        <fullName evidence="8">Phospholipid/glycerol acyltransferase domain-containing protein</fullName>
    </recommendedName>
</protein>
<feature type="region of interest" description="Disordered" evidence="6">
    <location>
        <begin position="761"/>
        <end position="797"/>
    </location>
</feature>
<evidence type="ECO:0000313" key="10">
    <source>
        <dbReference type="Proteomes" id="UP000723463"/>
    </source>
</evidence>
<feature type="region of interest" description="Disordered" evidence="6">
    <location>
        <begin position="1"/>
        <end position="32"/>
    </location>
</feature>
<feature type="transmembrane region" description="Helical" evidence="7">
    <location>
        <begin position="314"/>
        <end position="334"/>
    </location>
</feature>
<dbReference type="SUPFAM" id="SSF69593">
    <property type="entry name" value="Glycerol-3-phosphate (1)-acyltransferase"/>
    <property type="match status" value="1"/>
</dbReference>
<feature type="compositionally biased region" description="Basic and acidic residues" evidence="6">
    <location>
        <begin position="763"/>
        <end position="780"/>
    </location>
</feature>
<feature type="transmembrane region" description="Helical" evidence="7">
    <location>
        <begin position="346"/>
        <end position="370"/>
    </location>
</feature>
<keyword evidence="5" id="KW-0175">Coiled coil</keyword>
<dbReference type="NCBIfam" id="TIGR00803">
    <property type="entry name" value="nst"/>
    <property type="match status" value="2"/>
</dbReference>
<feature type="transmembrane region" description="Helical" evidence="7">
    <location>
        <begin position="850"/>
        <end position="874"/>
    </location>
</feature>
<feature type="transmembrane region" description="Helical" evidence="7">
    <location>
        <begin position="377"/>
        <end position="397"/>
    </location>
</feature>
<dbReference type="InterPro" id="IPR002123">
    <property type="entry name" value="Plipid/glycerol_acylTrfase"/>
</dbReference>
<dbReference type="Pfam" id="PF04142">
    <property type="entry name" value="Nuc_sug_transp"/>
    <property type="match status" value="1"/>
</dbReference>
<feature type="compositionally biased region" description="Gly residues" evidence="6">
    <location>
        <begin position="1"/>
        <end position="19"/>
    </location>
</feature>
<feature type="domain" description="Phospholipid/glycerol acyltransferase" evidence="8">
    <location>
        <begin position="528"/>
        <end position="662"/>
    </location>
</feature>